<comment type="caution">
    <text evidence="4">The sequence shown here is derived from an EMBL/GenBank/DDBJ whole genome shotgun (WGS) entry which is preliminary data.</text>
</comment>
<feature type="domain" description="Mop" evidence="3">
    <location>
        <begin position="67"/>
        <end position="132"/>
    </location>
</feature>
<dbReference type="InterPro" id="IPR005116">
    <property type="entry name" value="Transp-assoc_OB_typ1"/>
</dbReference>
<dbReference type="STRING" id="1237149.C900_04289"/>
<dbReference type="PROSITE" id="PS51866">
    <property type="entry name" value="MOP"/>
    <property type="match status" value="1"/>
</dbReference>
<evidence type="ECO:0000313" key="4">
    <source>
        <dbReference type="EMBL" id="ELR73437.1"/>
    </source>
</evidence>
<organism evidence="4 5">
    <name type="scientific">Fulvivirga imtechensis AK7</name>
    <dbReference type="NCBI Taxonomy" id="1237149"/>
    <lineage>
        <taxon>Bacteria</taxon>
        <taxon>Pseudomonadati</taxon>
        <taxon>Bacteroidota</taxon>
        <taxon>Cytophagia</taxon>
        <taxon>Cytophagales</taxon>
        <taxon>Fulvivirgaceae</taxon>
        <taxon>Fulvivirga</taxon>
    </lineage>
</organism>
<dbReference type="InterPro" id="IPR008995">
    <property type="entry name" value="Mo/tungstate-bd_C_term_dom"/>
</dbReference>
<dbReference type="eggNOG" id="COG4148">
    <property type="taxonomic scope" value="Bacteria"/>
</dbReference>
<evidence type="ECO:0000256" key="1">
    <source>
        <dbReference type="ARBA" id="ARBA00022505"/>
    </source>
</evidence>
<dbReference type="OrthoDB" id="8719578at2"/>
<dbReference type="RefSeq" id="WP_009578018.1">
    <property type="nucleotide sequence ID" value="NZ_AMZN01000006.1"/>
</dbReference>
<protein>
    <submittedName>
        <fullName evidence="4">Tobe domain protein</fullName>
    </submittedName>
</protein>
<sequence length="132" mass="14196">MNILTGKITAIEVSGSLSLVTAVAEDVVLKSIVIETPETASYLQEGRPVKLLFKETEVIIGVGNLSNISLQNRIAGTVSSIEKGSLISRLVINTRLGEIVSVITTRAVEQLNIDINAEVKAMIKTNEMMLSE</sequence>
<dbReference type="Proteomes" id="UP000011135">
    <property type="component" value="Unassembled WGS sequence"/>
</dbReference>
<proteinExistence type="predicted"/>
<dbReference type="InterPro" id="IPR004606">
    <property type="entry name" value="Mop_domain"/>
</dbReference>
<gene>
    <name evidence="4" type="ORF">C900_04289</name>
</gene>
<keyword evidence="1 2" id="KW-0500">Molybdenum</keyword>
<evidence type="ECO:0000259" key="3">
    <source>
        <dbReference type="PROSITE" id="PS51866"/>
    </source>
</evidence>
<dbReference type="EMBL" id="AMZN01000006">
    <property type="protein sequence ID" value="ELR73437.1"/>
    <property type="molecule type" value="Genomic_DNA"/>
</dbReference>
<dbReference type="GO" id="GO:0015689">
    <property type="term" value="P:molybdate ion transport"/>
    <property type="evidence" value="ECO:0007669"/>
    <property type="project" value="InterPro"/>
</dbReference>
<dbReference type="SUPFAM" id="SSF50331">
    <property type="entry name" value="MOP-like"/>
    <property type="match status" value="1"/>
</dbReference>
<evidence type="ECO:0000256" key="2">
    <source>
        <dbReference type="PROSITE-ProRule" id="PRU01213"/>
    </source>
</evidence>
<evidence type="ECO:0000313" key="5">
    <source>
        <dbReference type="Proteomes" id="UP000011135"/>
    </source>
</evidence>
<dbReference type="Gene3D" id="2.40.50.100">
    <property type="match status" value="2"/>
</dbReference>
<name>L8K1V3_9BACT</name>
<dbReference type="AlphaFoldDB" id="L8K1V3"/>
<keyword evidence="5" id="KW-1185">Reference proteome</keyword>
<reference evidence="4 5" key="1">
    <citation type="submission" date="2012-12" db="EMBL/GenBank/DDBJ databases">
        <title>Genome assembly of Fulvivirga imtechensis AK7.</title>
        <authorList>
            <person name="Nupur N."/>
            <person name="Khatri I."/>
            <person name="Kumar R."/>
            <person name="Subramanian S."/>
            <person name="Pinnaka A."/>
        </authorList>
    </citation>
    <scope>NUCLEOTIDE SEQUENCE [LARGE SCALE GENOMIC DNA]</scope>
    <source>
        <strain evidence="4 5">AK7</strain>
    </source>
</reference>
<accession>L8K1V3</accession>
<dbReference type="Pfam" id="PF03459">
    <property type="entry name" value="TOBE"/>
    <property type="match status" value="1"/>
</dbReference>